<evidence type="ECO:0000313" key="2">
    <source>
        <dbReference type="Proteomes" id="UP001207408"/>
    </source>
</evidence>
<dbReference type="EMBL" id="JAPDPI010000001">
    <property type="protein sequence ID" value="MCW3804156.1"/>
    <property type="molecule type" value="Genomic_DNA"/>
</dbReference>
<proteinExistence type="predicted"/>
<keyword evidence="2" id="KW-1185">Reference proteome</keyword>
<reference evidence="1" key="1">
    <citation type="submission" date="2022-10" db="EMBL/GenBank/DDBJ databases">
        <authorList>
            <person name="Yu W.X."/>
        </authorList>
    </citation>
    <scope>NUCLEOTIDE SEQUENCE</scope>
    <source>
        <strain evidence="1">D04</strain>
    </source>
</reference>
<dbReference type="Proteomes" id="UP001207408">
    <property type="component" value="Unassembled WGS sequence"/>
</dbReference>
<accession>A0AAE3MA84</accession>
<comment type="caution">
    <text evidence="1">The sequence shown here is derived from an EMBL/GenBank/DDBJ whole genome shotgun (WGS) entry which is preliminary data.</text>
</comment>
<dbReference type="SUPFAM" id="SSF55729">
    <property type="entry name" value="Acyl-CoA N-acyltransferases (Nat)"/>
    <property type="match status" value="1"/>
</dbReference>
<evidence type="ECO:0000313" key="1">
    <source>
        <dbReference type="EMBL" id="MCW3804156.1"/>
    </source>
</evidence>
<name>A0AAE3MA84_9BACT</name>
<dbReference type="AlphaFoldDB" id="A0AAE3MA84"/>
<dbReference type="RefSeq" id="WP_301197379.1">
    <property type="nucleotide sequence ID" value="NZ_JAPDPI010000001.1"/>
</dbReference>
<organism evidence="1 2">
    <name type="scientific">Plebeiibacterium marinum</name>
    <dbReference type="NCBI Taxonomy" id="2992111"/>
    <lineage>
        <taxon>Bacteria</taxon>
        <taxon>Pseudomonadati</taxon>
        <taxon>Bacteroidota</taxon>
        <taxon>Bacteroidia</taxon>
        <taxon>Marinilabiliales</taxon>
        <taxon>Marinilabiliaceae</taxon>
        <taxon>Plebeiibacterium</taxon>
    </lineage>
</organism>
<dbReference type="InterPro" id="IPR016181">
    <property type="entry name" value="Acyl_CoA_acyltransferase"/>
</dbReference>
<evidence type="ECO:0008006" key="3">
    <source>
        <dbReference type="Google" id="ProtNLM"/>
    </source>
</evidence>
<gene>
    <name evidence="1" type="ORF">OM074_00895</name>
</gene>
<protein>
    <recommendedName>
        <fullName evidence="3">BioF2-like acetyltransferase domain-containing protein</fullName>
    </recommendedName>
</protein>
<dbReference type="Gene3D" id="3.40.630.30">
    <property type="match status" value="1"/>
</dbReference>
<sequence length="308" mass="35945">MIIEIDERKFQNIFGIDPHPFISNKFLSLNRNKVEKIVWLVENIGKPEIGLVAGIKDDKLLSPFSAPFGGFHFKKENIYSTTVDHFILLLQEYVMSVGYKEFRVTLPPNIYHQTFNAKCTSSLLRANFQSLIPEITSWVDLQQFKGVYGQKNSREYYRQALRNELVFEYTETEDDKLEGYNLIKDNRAKFGRPIYMSLDDINQTSNLWPVDFFKVSTKEGNIVSFAILYRLNPQIVYAVFWGDNELGRSQRAMDFLLLNLWSHYHKLGYKYVDLGISTEDSIPNSGLLRFKETHEAVSSLRYKFNLIN</sequence>